<reference evidence="2" key="1">
    <citation type="submission" date="2018-10" db="EMBL/GenBank/DDBJ databases">
        <authorList>
            <person name="Ashton P.M."/>
            <person name="Dallman T."/>
            <person name="Nair S."/>
            <person name="De Pinna E."/>
            <person name="Peters T."/>
            <person name="Grant K."/>
        </authorList>
    </citation>
    <scope>NUCLEOTIDE SEQUENCE</scope>
    <source>
        <strain evidence="2">534028</strain>
    </source>
</reference>
<accession>A0A5H6XTP8</accession>
<evidence type="ECO:0000313" key="2">
    <source>
        <dbReference type="EMBL" id="EBZ2122640.1"/>
    </source>
</evidence>
<organism evidence="2">
    <name type="scientific">Salmonella enterica subsp. enterica serovar Heidelberg</name>
    <dbReference type="NCBI Taxonomy" id="611"/>
    <lineage>
        <taxon>Bacteria</taxon>
        <taxon>Pseudomonadati</taxon>
        <taxon>Pseudomonadota</taxon>
        <taxon>Gammaproteobacteria</taxon>
        <taxon>Enterobacterales</taxon>
        <taxon>Enterobacteriaceae</taxon>
        <taxon>Salmonella</taxon>
    </lineage>
</organism>
<protein>
    <submittedName>
        <fullName evidence="2">Exodeoxyribonuclease VIII</fullName>
    </submittedName>
</protein>
<feature type="non-terminal residue" evidence="2">
    <location>
        <position position="1"/>
    </location>
</feature>
<dbReference type="EMBL" id="AAHQKH010000009">
    <property type="protein sequence ID" value="EBZ2122640.1"/>
    <property type="molecule type" value="Genomic_DNA"/>
</dbReference>
<proteinExistence type="predicted"/>
<comment type="caution">
    <text evidence="2">The sequence shown here is derived from an EMBL/GenBank/DDBJ whole genome shotgun (WGS) entry which is preliminary data.</text>
</comment>
<gene>
    <name evidence="2" type="ORF">D8R42_11285</name>
</gene>
<dbReference type="AlphaFoldDB" id="A0A5H6XTP8"/>
<feature type="region of interest" description="Disordered" evidence="1">
    <location>
        <begin position="1"/>
        <end position="23"/>
    </location>
</feature>
<sequence length="23" mass="2591">RKLQRTVDQVQLHSAKPHASGAY</sequence>
<name>A0A5H6XTP8_SALET</name>
<evidence type="ECO:0000256" key="1">
    <source>
        <dbReference type="SAM" id="MobiDB-lite"/>
    </source>
</evidence>
<feature type="compositionally biased region" description="Polar residues" evidence="1">
    <location>
        <begin position="1"/>
        <end position="12"/>
    </location>
</feature>